<dbReference type="CDD" id="cd16662">
    <property type="entry name" value="RING-Ubox2_NOSIP"/>
    <property type="match status" value="1"/>
</dbReference>
<dbReference type="Proteomes" id="UP001162480">
    <property type="component" value="Chromosome 5"/>
</dbReference>
<dbReference type="PANTHER" id="PTHR13063">
    <property type="entry name" value="ENOS INTERACTING PROTEIN"/>
    <property type="match status" value="1"/>
</dbReference>
<dbReference type="Pfam" id="PF15906">
    <property type="entry name" value="zf-NOSIP"/>
    <property type="match status" value="1"/>
</dbReference>
<dbReference type="Gene3D" id="3.30.40.10">
    <property type="entry name" value="Zinc/RING finger domain, C3HC4 (zinc finger)"/>
    <property type="match status" value="2"/>
</dbReference>
<dbReference type="InterPro" id="IPR036397">
    <property type="entry name" value="RNaseH_sf"/>
</dbReference>
<protein>
    <submittedName>
        <fullName evidence="6">Nitric oxide synthase-interacting protein-like</fullName>
    </submittedName>
</protein>
<dbReference type="AlphaFoldDB" id="A0AA36AWN2"/>
<reference evidence="6" key="1">
    <citation type="submission" date="2023-08" db="EMBL/GenBank/DDBJ databases">
        <authorList>
            <person name="Alioto T."/>
            <person name="Alioto T."/>
            <person name="Gomez Garrido J."/>
        </authorList>
    </citation>
    <scope>NUCLEOTIDE SEQUENCE</scope>
</reference>
<dbReference type="PANTHER" id="PTHR13063:SF10">
    <property type="entry name" value="NITRIC OXIDE SYNTHASE-INTERACTING PROTEIN"/>
    <property type="match status" value="1"/>
</dbReference>
<dbReference type="FunFam" id="3.30.40.10:FF:001144">
    <property type="entry name" value="Nitric oxide synthase-interacting protein"/>
    <property type="match status" value="1"/>
</dbReference>
<feature type="coiled-coil region" evidence="4">
    <location>
        <begin position="164"/>
        <end position="196"/>
    </location>
</feature>
<evidence type="ECO:0000256" key="1">
    <source>
        <dbReference type="ARBA" id="ARBA00004123"/>
    </source>
</evidence>
<dbReference type="GO" id="GO:0061630">
    <property type="term" value="F:ubiquitin protein ligase activity"/>
    <property type="evidence" value="ECO:0007669"/>
    <property type="project" value="InterPro"/>
</dbReference>
<proteinExistence type="inferred from homology"/>
<dbReference type="InterPro" id="IPR013083">
    <property type="entry name" value="Znf_RING/FYVE/PHD"/>
</dbReference>
<dbReference type="PROSITE" id="PS51698">
    <property type="entry name" value="U_BOX"/>
    <property type="match status" value="1"/>
</dbReference>
<dbReference type="GO" id="GO:0003676">
    <property type="term" value="F:nucleic acid binding"/>
    <property type="evidence" value="ECO:0007669"/>
    <property type="project" value="InterPro"/>
</dbReference>
<comment type="subcellular location">
    <subcellularLocation>
        <location evidence="1">Nucleus</location>
    </subcellularLocation>
</comment>
<evidence type="ECO:0000313" key="7">
    <source>
        <dbReference type="Proteomes" id="UP001162480"/>
    </source>
</evidence>
<dbReference type="Gene3D" id="3.30.420.10">
    <property type="entry name" value="Ribonuclease H-like superfamily/Ribonuclease H"/>
    <property type="match status" value="1"/>
</dbReference>
<keyword evidence="3" id="KW-0539">Nucleus</keyword>
<evidence type="ECO:0000313" key="6">
    <source>
        <dbReference type="EMBL" id="CAI9722622.1"/>
    </source>
</evidence>
<sequence>MEWLLSSPDLNPIENLWSIVKQKLYEGGKQYNSKPIYFNQVNVNVLYSECALHEYAALKQSCLFLFTKFNCYCYCWPGQNFSTTLIMTRHAKNCTAGTVYTYHERKKDTATSGYGSKSIRVGKDSVKDFDCCSLTLQPCRNPVITPDGHLYDKEAILEYIIHKKKEIALKLKKYEKQKSKNEAEQLEIGQAEAESQKKAFMENEANPVKMINNSTEEASTSGSTSISNMKQGKDKALPSFWLPCLTPSASASVMTKPDEKVRCPMSGKPIKLKDLIDITFTPINDRDTKTSLITKQARYVCAVSNDVLGNSVPCVALKTSGKVVTMECVEKIIKKDMIDPINGKKLTDKDIIRLQRGASGFSASGIQLDAKEIRPSMQA</sequence>
<comment type="similarity">
    <text evidence="2">Belongs to the NOSIP family.</text>
</comment>
<dbReference type="CDD" id="cd16661">
    <property type="entry name" value="RING-Ubox1_NOSIP"/>
    <property type="match status" value="1"/>
</dbReference>
<dbReference type="EMBL" id="OX597818">
    <property type="protein sequence ID" value="CAI9722622.1"/>
    <property type="molecule type" value="Genomic_DNA"/>
</dbReference>
<accession>A0AA36AWN2</accession>
<evidence type="ECO:0000256" key="2">
    <source>
        <dbReference type="ARBA" id="ARBA00008126"/>
    </source>
</evidence>
<dbReference type="GO" id="GO:0016567">
    <property type="term" value="P:protein ubiquitination"/>
    <property type="evidence" value="ECO:0007669"/>
    <property type="project" value="InterPro"/>
</dbReference>
<dbReference type="SUPFAM" id="SSF57850">
    <property type="entry name" value="RING/U-box"/>
    <property type="match status" value="2"/>
</dbReference>
<organism evidence="6 7">
    <name type="scientific">Octopus vulgaris</name>
    <name type="common">Common octopus</name>
    <dbReference type="NCBI Taxonomy" id="6645"/>
    <lineage>
        <taxon>Eukaryota</taxon>
        <taxon>Metazoa</taxon>
        <taxon>Spiralia</taxon>
        <taxon>Lophotrochozoa</taxon>
        <taxon>Mollusca</taxon>
        <taxon>Cephalopoda</taxon>
        <taxon>Coleoidea</taxon>
        <taxon>Octopodiformes</taxon>
        <taxon>Octopoda</taxon>
        <taxon>Incirrata</taxon>
        <taxon>Octopodidae</taxon>
        <taxon>Octopus</taxon>
    </lineage>
</organism>
<evidence type="ECO:0000256" key="4">
    <source>
        <dbReference type="SAM" id="Coils"/>
    </source>
</evidence>
<dbReference type="FunFam" id="3.30.40.10:FF:000027">
    <property type="entry name" value="Pre-mRNA-processing factor 19, putative"/>
    <property type="match status" value="1"/>
</dbReference>
<keyword evidence="4" id="KW-0175">Coiled coil</keyword>
<dbReference type="InterPro" id="IPR003613">
    <property type="entry name" value="Ubox_domain"/>
</dbReference>
<feature type="domain" description="U-box" evidence="5">
    <location>
        <begin position="125"/>
        <end position="160"/>
    </location>
</feature>
<evidence type="ECO:0000259" key="5">
    <source>
        <dbReference type="PROSITE" id="PS51698"/>
    </source>
</evidence>
<dbReference type="InterPro" id="IPR016818">
    <property type="entry name" value="NOSIP"/>
</dbReference>
<dbReference type="InterPro" id="IPR031790">
    <property type="entry name" value="Znf-NOSIP"/>
</dbReference>
<dbReference type="GO" id="GO:0005634">
    <property type="term" value="C:nucleus"/>
    <property type="evidence" value="ECO:0007669"/>
    <property type="project" value="UniProtKB-SubCell"/>
</dbReference>
<evidence type="ECO:0000256" key="3">
    <source>
        <dbReference type="ARBA" id="ARBA00023242"/>
    </source>
</evidence>
<name>A0AA36AWN2_OCTVU</name>
<keyword evidence="7" id="KW-1185">Reference proteome</keyword>
<gene>
    <name evidence="6" type="ORF">OCTVUL_1B021577</name>
</gene>